<evidence type="ECO:0000256" key="4">
    <source>
        <dbReference type="ARBA" id="ARBA00010617"/>
    </source>
</evidence>
<accession>A0A1M2VU03</accession>
<comment type="similarity">
    <text evidence="4 14">Belongs to the cytochrome P450 family.</text>
</comment>
<evidence type="ECO:0000256" key="7">
    <source>
        <dbReference type="ARBA" id="ARBA00022723"/>
    </source>
</evidence>
<evidence type="ECO:0000256" key="13">
    <source>
        <dbReference type="PIRSR" id="PIRSR602401-1"/>
    </source>
</evidence>
<reference evidence="15 16" key="1">
    <citation type="submission" date="2016-10" db="EMBL/GenBank/DDBJ databases">
        <title>Genome sequence of the basidiomycete white-rot fungus Trametes pubescens.</title>
        <authorList>
            <person name="Makela M.R."/>
            <person name="Granchi Z."/>
            <person name="Peng M."/>
            <person name="De Vries R.P."/>
            <person name="Grigoriev I."/>
            <person name="Riley R."/>
            <person name="Hilden K."/>
        </authorList>
    </citation>
    <scope>NUCLEOTIDE SEQUENCE [LARGE SCALE GENOMIC DNA]</scope>
    <source>
        <strain evidence="15 16">FBCC735</strain>
    </source>
</reference>
<evidence type="ECO:0000256" key="1">
    <source>
        <dbReference type="ARBA" id="ARBA00001971"/>
    </source>
</evidence>
<dbReference type="Pfam" id="PF00067">
    <property type="entry name" value="p450"/>
    <property type="match status" value="1"/>
</dbReference>
<gene>
    <name evidence="15" type="ORF">TRAPUB_12375</name>
</gene>
<evidence type="ECO:0000256" key="3">
    <source>
        <dbReference type="ARBA" id="ARBA00005179"/>
    </source>
</evidence>
<keyword evidence="11 14" id="KW-0503">Monooxygenase</keyword>
<evidence type="ECO:0000256" key="9">
    <source>
        <dbReference type="ARBA" id="ARBA00023002"/>
    </source>
</evidence>
<dbReference type="PROSITE" id="PS00086">
    <property type="entry name" value="CYTOCHROME_P450"/>
    <property type="match status" value="1"/>
</dbReference>
<sequence>MASSWSLTSVTGTLGFWALTGAIGCSLLLLLLLLDNFAAASASTRKPPPGPRGLPVLGNALQLPTSLAEKMFHEWGKIFGDVVYFKIFRTPAIVLNSFEAARDLLDKRSAIYSDRPRLVLLMEMLRTRTLPGIPYGDQFRKRRKWMFDAAGNKQTLFGYQDIQYREVRRLLLSLSRRPDEFSEHLHLYLAGILLEITFGCPVKTLDDELVRLAERAISGMNHAGRAGSVPVDFVPILKHIPSWTPGISFKRNAMVVRRHVEEYLDTGYNAVASAMEIGTGEPCIFRSVLEQYGGEPTPAEADDIKGLAIDVYGAGVETSRGTLRTFMLVMARERDVLRKAQEELDRVVGRERLPDFRDRESLPYVNAILEEVYRWNPPLPMAVPHRVTEDDRYREYDIPAGCMMIPNVWGMSRDARCYPEPEEFRPERHLGIEVKAGEEYVLPSSFVFGFGRRSCPGQALADATIWLAIANIVALFDILQPVDEAGKENTPPANFTSAFSSVLQGLSTKTFAHPDLF</sequence>
<dbReference type="GO" id="GO:0005506">
    <property type="term" value="F:iron ion binding"/>
    <property type="evidence" value="ECO:0007669"/>
    <property type="project" value="InterPro"/>
</dbReference>
<evidence type="ECO:0000313" key="16">
    <source>
        <dbReference type="Proteomes" id="UP000184267"/>
    </source>
</evidence>
<keyword evidence="6" id="KW-0812">Transmembrane</keyword>
<proteinExistence type="inferred from homology"/>
<name>A0A1M2VU03_TRAPU</name>
<keyword evidence="7 13" id="KW-0479">Metal-binding</keyword>
<feature type="binding site" description="axial binding residue" evidence="13">
    <location>
        <position position="455"/>
    </location>
    <ligand>
        <name>heme</name>
        <dbReference type="ChEBI" id="CHEBI:30413"/>
    </ligand>
    <ligandPart>
        <name>Fe</name>
        <dbReference type="ChEBI" id="CHEBI:18248"/>
    </ligandPart>
</feature>
<dbReference type="AlphaFoldDB" id="A0A1M2VU03"/>
<dbReference type="InterPro" id="IPR017972">
    <property type="entry name" value="Cyt_P450_CS"/>
</dbReference>
<comment type="pathway">
    <text evidence="3">Secondary metabolite biosynthesis.</text>
</comment>
<evidence type="ECO:0000256" key="12">
    <source>
        <dbReference type="ARBA" id="ARBA00023136"/>
    </source>
</evidence>
<dbReference type="CDD" id="cd11065">
    <property type="entry name" value="CYP64-like"/>
    <property type="match status" value="1"/>
</dbReference>
<evidence type="ECO:0000256" key="11">
    <source>
        <dbReference type="ARBA" id="ARBA00023033"/>
    </source>
</evidence>
<dbReference type="OrthoDB" id="2789670at2759"/>
<dbReference type="InterPro" id="IPR050364">
    <property type="entry name" value="Cytochrome_P450_fung"/>
</dbReference>
<dbReference type="GO" id="GO:0004497">
    <property type="term" value="F:monooxygenase activity"/>
    <property type="evidence" value="ECO:0007669"/>
    <property type="project" value="UniProtKB-KW"/>
</dbReference>
<dbReference type="EMBL" id="MNAD01000687">
    <property type="protein sequence ID" value="OJT11091.1"/>
    <property type="molecule type" value="Genomic_DNA"/>
</dbReference>
<evidence type="ECO:0000313" key="15">
    <source>
        <dbReference type="EMBL" id="OJT11091.1"/>
    </source>
</evidence>
<evidence type="ECO:0000256" key="2">
    <source>
        <dbReference type="ARBA" id="ARBA00004167"/>
    </source>
</evidence>
<dbReference type="Proteomes" id="UP000184267">
    <property type="component" value="Unassembled WGS sequence"/>
</dbReference>
<dbReference type="PRINTS" id="PR00385">
    <property type="entry name" value="P450"/>
</dbReference>
<dbReference type="InterPro" id="IPR002401">
    <property type="entry name" value="Cyt_P450_E_grp-I"/>
</dbReference>
<dbReference type="PANTHER" id="PTHR46300">
    <property type="entry name" value="P450, PUTATIVE (EUROFUNG)-RELATED-RELATED"/>
    <property type="match status" value="1"/>
</dbReference>
<dbReference type="STRING" id="154538.A0A1M2VU03"/>
<evidence type="ECO:0000256" key="8">
    <source>
        <dbReference type="ARBA" id="ARBA00022989"/>
    </source>
</evidence>
<comment type="cofactor">
    <cofactor evidence="1 13">
        <name>heme</name>
        <dbReference type="ChEBI" id="CHEBI:30413"/>
    </cofactor>
</comment>
<comment type="subcellular location">
    <subcellularLocation>
        <location evidence="2">Membrane</location>
        <topology evidence="2">Single-pass membrane protein</topology>
    </subcellularLocation>
</comment>
<keyword evidence="9 14" id="KW-0560">Oxidoreductase</keyword>
<dbReference type="SUPFAM" id="SSF48264">
    <property type="entry name" value="Cytochrome P450"/>
    <property type="match status" value="1"/>
</dbReference>
<keyword evidence="10 13" id="KW-0408">Iron</keyword>
<dbReference type="InterPro" id="IPR001128">
    <property type="entry name" value="Cyt_P450"/>
</dbReference>
<dbReference type="OMA" id="TGAIGCS"/>
<dbReference type="GO" id="GO:0016020">
    <property type="term" value="C:membrane"/>
    <property type="evidence" value="ECO:0007669"/>
    <property type="project" value="UniProtKB-SubCell"/>
</dbReference>
<evidence type="ECO:0000256" key="6">
    <source>
        <dbReference type="ARBA" id="ARBA00022692"/>
    </source>
</evidence>
<dbReference type="GO" id="GO:0020037">
    <property type="term" value="F:heme binding"/>
    <property type="evidence" value="ECO:0007669"/>
    <property type="project" value="InterPro"/>
</dbReference>
<dbReference type="PRINTS" id="PR00463">
    <property type="entry name" value="EP450I"/>
</dbReference>
<dbReference type="Gene3D" id="1.10.630.10">
    <property type="entry name" value="Cytochrome P450"/>
    <property type="match status" value="1"/>
</dbReference>
<comment type="caution">
    <text evidence="15">The sequence shown here is derived from an EMBL/GenBank/DDBJ whole genome shotgun (WGS) entry which is preliminary data.</text>
</comment>
<dbReference type="PANTHER" id="PTHR46300:SF7">
    <property type="entry name" value="P450, PUTATIVE (EUROFUNG)-RELATED"/>
    <property type="match status" value="1"/>
</dbReference>
<dbReference type="InterPro" id="IPR036396">
    <property type="entry name" value="Cyt_P450_sf"/>
</dbReference>
<evidence type="ECO:0000256" key="10">
    <source>
        <dbReference type="ARBA" id="ARBA00023004"/>
    </source>
</evidence>
<keyword evidence="5 13" id="KW-0349">Heme</keyword>
<organism evidence="15 16">
    <name type="scientific">Trametes pubescens</name>
    <name type="common">White-rot fungus</name>
    <dbReference type="NCBI Taxonomy" id="154538"/>
    <lineage>
        <taxon>Eukaryota</taxon>
        <taxon>Fungi</taxon>
        <taxon>Dikarya</taxon>
        <taxon>Basidiomycota</taxon>
        <taxon>Agaricomycotina</taxon>
        <taxon>Agaricomycetes</taxon>
        <taxon>Polyporales</taxon>
        <taxon>Polyporaceae</taxon>
        <taxon>Trametes</taxon>
    </lineage>
</organism>
<keyword evidence="8" id="KW-1133">Transmembrane helix</keyword>
<evidence type="ECO:0000256" key="5">
    <source>
        <dbReference type="ARBA" id="ARBA00022617"/>
    </source>
</evidence>
<keyword evidence="12" id="KW-0472">Membrane</keyword>
<dbReference type="GO" id="GO:0016705">
    <property type="term" value="F:oxidoreductase activity, acting on paired donors, with incorporation or reduction of molecular oxygen"/>
    <property type="evidence" value="ECO:0007669"/>
    <property type="project" value="InterPro"/>
</dbReference>
<evidence type="ECO:0000256" key="14">
    <source>
        <dbReference type="RuleBase" id="RU000461"/>
    </source>
</evidence>
<protein>
    <submittedName>
        <fullName evidence="15">O-methylsterigmatocystin oxidoreductase</fullName>
    </submittedName>
</protein>
<keyword evidence="16" id="KW-1185">Reference proteome</keyword>